<dbReference type="InterPro" id="IPR005354">
    <property type="entry name" value="UPF0147"/>
</dbReference>
<dbReference type="Gene3D" id="1.20.1440.50">
    <property type="entry name" value="Ta0600-like"/>
    <property type="match status" value="1"/>
</dbReference>
<dbReference type="HAMAP" id="MF_00342">
    <property type="entry name" value="UPF0147"/>
    <property type="match status" value="1"/>
</dbReference>
<dbReference type="AlphaFoldDB" id="A0A9Y1BNU3"/>
<accession>A0A9Y1BNU3</accession>
<dbReference type="NCBIfam" id="NF003319">
    <property type="entry name" value="PRK04330.1"/>
    <property type="match status" value="1"/>
</dbReference>
<dbReference type="Pfam" id="PF03685">
    <property type="entry name" value="UPF0147"/>
    <property type="match status" value="1"/>
</dbReference>
<comment type="similarity">
    <text evidence="1 2">Belongs to the UPF0147 family.</text>
</comment>
<reference evidence="3" key="1">
    <citation type="journal article" date="2022" name="Nat. Microbiol.">
        <title>Unique mobile elements and scalable gene flow at the prokaryote-eukaryote boundary revealed by circularized Asgard archaea genomes.</title>
        <authorList>
            <person name="Wu F."/>
            <person name="Speth D.R."/>
            <person name="Philosof A."/>
            <person name="Cremiere A."/>
            <person name="Narayanan A."/>
            <person name="Barco R.A."/>
            <person name="Connon S.A."/>
            <person name="Amend J.P."/>
            <person name="Antoshechkin I.A."/>
            <person name="Orphan V.J."/>
        </authorList>
    </citation>
    <scope>NUCLEOTIDE SEQUENCE</scope>
    <source>
        <strain evidence="3">PR6</strain>
    </source>
</reference>
<dbReference type="InterPro" id="IPR023130">
    <property type="entry name" value="Ta0600-like_sf"/>
</dbReference>
<protein>
    <recommendedName>
        <fullName evidence="2">UPF0147 protein K9W46_08670</fullName>
    </recommendedName>
</protein>
<evidence type="ECO:0000256" key="1">
    <source>
        <dbReference type="ARBA" id="ARBA00005958"/>
    </source>
</evidence>
<dbReference type="Proteomes" id="UP001200513">
    <property type="component" value="Chromosome"/>
</dbReference>
<sequence>MDNESVEQINEAIALLERVSEDTTVPRNIRRAASNSLEIIRDPDPELSLAVKANNAIEILEEISLDPNCPMHARTILLQIITLLEISDD</sequence>
<evidence type="ECO:0000256" key="2">
    <source>
        <dbReference type="HAMAP-Rule" id="MF_00342"/>
    </source>
</evidence>
<evidence type="ECO:0000313" key="3">
    <source>
        <dbReference type="EMBL" id="UJG42466.1"/>
    </source>
</evidence>
<name>A0A9Y1BNU3_9ARCH</name>
<dbReference type="SUPFAM" id="SSF158436">
    <property type="entry name" value="Ta0600-like"/>
    <property type="match status" value="1"/>
</dbReference>
<proteinExistence type="inferred from homology"/>
<dbReference type="EMBL" id="CP084167">
    <property type="protein sequence ID" value="UJG42466.1"/>
    <property type="molecule type" value="Genomic_DNA"/>
</dbReference>
<gene>
    <name evidence="3" type="ORF">K9W46_08670</name>
</gene>
<organism evidence="3">
    <name type="scientific">Candidatus Heimdallarchaeum endolithica</name>
    <dbReference type="NCBI Taxonomy" id="2876572"/>
    <lineage>
        <taxon>Archaea</taxon>
        <taxon>Promethearchaeati</taxon>
        <taxon>Candidatus Heimdallarchaeota</taxon>
        <taxon>Candidatus Heimdallarchaeia (ex Rinke et al. 2021) (nom. nud.)</taxon>
        <taxon>Candidatus Heimdallarchaeales</taxon>
        <taxon>Candidatus Heimdallarchaeaceae</taxon>
        <taxon>Candidatus Heimdallarchaeum</taxon>
    </lineage>
</organism>